<protein>
    <submittedName>
        <fullName evidence="3">Uncharacterized protein</fullName>
    </submittedName>
</protein>
<feature type="region of interest" description="Disordered" evidence="1">
    <location>
        <begin position="1"/>
        <end position="31"/>
    </location>
</feature>
<evidence type="ECO:0000256" key="1">
    <source>
        <dbReference type="SAM" id="MobiDB-lite"/>
    </source>
</evidence>
<dbReference type="Proteomes" id="UP000054144">
    <property type="component" value="Unassembled WGS sequence"/>
</dbReference>
<dbReference type="Gene3D" id="3.60.130.30">
    <property type="match status" value="1"/>
</dbReference>
<proteinExistence type="predicted"/>
<dbReference type="EMBL" id="KN881675">
    <property type="protein sequence ID" value="KIY50692.1"/>
    <property type="molecule type" value="Genomic_DNA"/>
</dbReference>
<evidence type="ECO:0000313" key="3">
    <source>
        <dbReference type="EMBL" id="KIY50692.1"/>
    </source>
</evidence>
<keyword evidence="2" id="KW-0472">Membrane</keyword>
<organism evidence="3 4">
    <name type="scientific">Fistulina hepatica ATCC 64428</name>
    <dbReference type="NCBI Taxonomy" id="1128425"/>
    <lineage>
        <taxon>Eukaryota</taxon>
        <taxon>Fungi</taxon>
        <taxon>Dikarya</taxon>
        <taxon>Basidiomycota</taxon>
        <taxon>Agaricomycotina</taxon>
        <taxon>Agaricomycetes</taxon>
        <taxon>Agaricomycetidae</taxon>
        <taxon>Agaricales</taxon>
        <taxon>Fistulinaceae</taxon>
        <taxon>Fistulina</taxon>
    </lineage>
</organism>
<reference evidence="3 4" key="1">
    <citation type="journal article" date="2015" name="Fungal Genet. Biol.">
        <title>Evolution of novel wood decay mechanisms in Agaricales revealed by the genome sequences of Fistulina hepatica and Cylindrobasidium torrendii.</title>
        <authorList>
            <person name="Floudas D."/>
            <person name="Held B.W."/>
            <person name="Riley R."/>
            <person name="Nagy L.G."/>
            <person name="Koehler G."/>
            <person name="Ransdell A.S."/>
            <person name="Younus H."/>
            <person name="Chow J."/>
            <person name="Chiniquy J."/>
            <person name="Lipzen A."/>
            <person name="Tritt A."/>
            <person name="Sun H."/>
            <person name="Haridas S."/>
            <person name="LaButti K."/>
            <person name="Ohm R.A."/>
            <person name="Kues U."/>
            <person name="Blanchette R.A."/>
            <person name="Grigoriev I.V."/>
            <person name="Minto R.E."/>
            <person name="Hibbett D.S."/>
        </authorList>
    </citation>
    <scope>NUCLEOTIDE SEQUENCE [LARGE SCALE GENOMIC DNA]</scope>
    <source>
        <strain evidence="3 4">ATCC 64428</strain>
    </source>
</reference>
<feature type="compositionally biased region" description="Basic residues" evidence="1">
    <location>
        <begin position="1"/>
        <end position="15"/>
    </location>
</feature>
<keyword evidence="2" id="KW-1133">Transmembrane helix</keyword>
<evidence type="ECO:0000256" key="2">
    <source>
        <dbReference type="SAM" id="Phobius"/>
    </source>
</evidence>
<accession>A0A0D7AGY3</accession>
<dbReference type="OrthoDB" id="3202607at2759"/>
<dbReference type="AlphaFoldDB" id="A0A0D7AGY3"/>
<sequence length="378" mass="42085">EARRRKENRQCKHKRAKEDKASAAEGQPRPGVRAKYVHGSAAAAVEASLRTADIRVASTGYIGLRPPQPPPEEFSLEELTSPESTYGFRLHEWDGRTPTPIADSDGRVTVLLAGHPDDPNWESVHTSAADELEKARGQVQWPNGGKKKCKRGNFHALQSGIAFGGGQPKPMNASHDGDTAAVLRALNEHWAIMRIAMFASAVFLAWAPRLYLFYKNCIDSLLSHNISLIRNFAGSVFAAITYNFGPRTVTYPHRDFQNLPFGWCTITALGRFDHRRGGHLVLWDLKLVITFPPGSTVLIPSAIIRHSNVRIADGEVRYSITQYSAGGLFRWVEHGHQNETDFRDSLDEKGRMDEHAKQQARWLNGLSLFSTLAELSTL</sequence>
<keyword evidence="2" id="KW-0812">Transmembrane</keyword>
<feature type="transmembrane region" description="Helical" evidence="2">
    <location>
        <begin position="191"/>
        <end position="214"/>
    </location>
</feature>
<keyword evidence="4" id="KW-1185">Reference proteome</keyword>
<gene>
    <name evidence="3" type="ORF">FISHEDRAFT_39288</name>
</gene>
<name>A0A0D7AGY3_9AGAR</name>
<feature type="non-terminal residue" evidence="3">
    <location>
        <position position="1"/>
    </location>
</feature>
<evidence type="ECO:0000313" key="4">
    <source>
        <dbReference type="Proteomes" id="UP000054144"/>
    </source>
</evidence>